<evidence type="ECO:0000256" key="6">
    <source>
        <dbReference type="ARBA" id="ARBA00023141"/>
    </source>
</evidence>
<dbReference type="GO" id="GO:0005829">
    <property type="term" value="C:cytosol"/>
    <property type="evidence" value="ECO:0007669"/>
    <property type="project" value="TreeGrafter"/>
</dbReference>
<accession>A0A081NAK1</accession>
<dbReference type="HAMAP" id="MF_00131">
    <property type="entry name" value="Trp_synth_alpha"/>
    <property type="match status" value="1"/>
</dbReference>
<dbReference type="InterPro" id="IPR013785">
    <property type="entry name" value="Aldolase_TIM"/>
</dbReference>
<evidence type="ECO:0000256" key="10">
    <source>
        <dbReference type="RuleBase" id="RU003662"/>
    </source>
</evidence>
<dbReference type="PANTHER" id="PTHR43406">
    <property type="entry name" value="TRYPTOPHAN SYNTHASE, ALPHA CHAIN"/>
    <property type="match status" value="1"/>
</dbReference>
<evidence type="ECO:0000256" key="9">
    <source>
        <dbReference type="HAMAP-Rule" id="MF_00131"/>
    </source>
</evidence>
<dbReference type="InterPro" id="IPR011060">
    <property type="entry name" value="RibuloseP-bd_barrel"/>
</dbReference>
<evidence type="ECO:0000256" key="2">
    <source>
        <dbReference type="ARBA" id="ARBA00004733"/>
    </source>
</evidence>
<evidence type="ECO:0000256" key="3">
    <source>
        <dbReference type="ARBA" id="ARBA00011270"/>
    </source>
</evidence>
<dbReference type="AlphaFoldDB" id="A0A081NAK1"/>
<evidence type="ECO:0000256" key="5">
    <source>
        <dbReference type="ARBA" id="ARBA00022822"/>
    </source>
</evidence>
<dbReference type="InterPro" id="IPR002028">
    <property type="entry name" value="Trp_synthase_suA"/>
</dbReference>
<comment type="subunit">
    <text evidence="3 9">Tetramer of two alpha and two beta chains.</text>
</comment>
<name>A0A081NAK1_9GAMM</name>
<dbReference type="Gene3D" id="3.20.20.70">
    <property type="entry name" value="Aldolase class I"/>
    <property type="match status" value="1"/>
</dbReference>
<gene>
    <name evidence="9" type="primary">trpA</name>
    <name evidence="11" type="ORF">GZ77_02205</name>
</gene>
<keyword evidence="12" id="KW-1185">Reference proteome</keyword>
<dbReference type="SUPFAM" id="SSF51366">
    <property type="entry name" value="Ribulose-phoshate binding barrel"/>
    <property type="match status" value="1"/>
</dbReference>
<evidence type="ECO:0000256" key="4">
    <source>
        <dbReference type="ARBA" id="ARBA00022605"/>
    </source>
</evidence>
<dbReference type="EC" id="4.2.1.20" evidence="9"/>
<dbReference type="PROSITE" id="PS00167">
    <property type="entry name" value="TRP_SYNTHASE_ALPHA"/>
    <property type="match status" value="1"/>
</dbReference>
<evidence type="ECO:0000313" key="11">
    <source>
        <dbReference type="EMBL" id="KEQ15474.1"/>
    </source>
</evidence>
<dbReference type="eggNOG" id="COG0159">
    <property type="taxonomic scope" value="Bacteria"/>
</dbReference>
<evidence type="ECO:0000256" key="7">
    <source>
        <dbReference type="ARBA" id="ARBA00023239"/>
    </source>
</evidence>
<evidence type="ECO:0000313" key="12">
    <source>
        <dbReference type="Proteomes" id="UP000028006"/>
    </source>
</evidence>
<feature type="active site" description="Proton acceptor" evidence="9">
    <location>
        <position position="59"/>
    </location>
</feature>
<dbReference type="GO" id="GO:0004834">
    <property type="term" value="F:tryptophan synthase activity"/>
    <property type="evidence" value="ECO:0007669"/>
    <property type="project" value="UniProtKB-UniRule"/>
</dbReference>
<dbReference type="EMBL" id="JOKG01000001">
    <property type="protein sequence ID" value="KEQ15474.1"/>
    <property type="molecule type" value="Genomic_DNA"/>
</dbReference>
<organism evidence="11 12">
    <name type="scientific">Endozoicomonas montiporae</name>
    <dbReference type="NCBI Taxonomy" id="1027273"/>
    <lineage>
        <taxon>Bacteria</taxon>
        <taxon>Pseudomonadati</taxon>
        <taxon>Pseudomonadota</taxon>
        <taxon>Gammaproteobacteria</taxon>
        <taxon>Oceanospirillales</taxon>
        <taxon>Endozoicomonadaceae</taxon>
        <taxon>Endozoicomonas</taxon>
    </lineage>
</organism>
<dbReference type="UniPathway" id="UPA00035">
    <property type="reaction ID" value="UER00044"/>
</dbReference>
<comment type="function">
    <text evidence="1 9">The alpha subunit is responsible for the aldol cleavage of indoleglycerol phosphate to indole and glyceraldehyde 3-phosphate.</text>
</comment>
<comment type="catalytic activity">
    <reaction evidence="8 9">
        <text>(1S,2R)-1-C-(indol-3-yl)glycerol 3-phosphate + L-serine = D-glyceraldehyde 3-phosphate + L-tryptophan + H2O</text>
        <dbReference type="Rhea" id="RHEA:10532"/>
        <dbReference type="ChEBI" id="CHEBI:15377"/>
        <dbReference type="ChEBI" id="CHEBI:33384"/>
        <dbReference type="ChEBI" id="CHEBI:57912"/>
        <dbReference type="ChEBI" id="CHEBI:58866"/>
        <dbReference type="ChEBI" id="CHEBI:59776"/>
        <dbReference type="EC" id="4.2.1.20"/>
    </reaction>
</comment>
<evidence type="ECO:0000256" key="8">
    <source>
        <dbReference type="ARBA" id="ARBA00049047"/>
    </source>
</evidence>
<dbReference type="Pfam" id="PF00290">
    <property type="entry name" value="Trp_syntA"/>
    <property type="match status" value="1"/>
</dbReference>
<dbReference type="InterPro" id="IPR018204">
    <property type="entry name" value="Trp_synthase_alpha_AS"/>
</dbReference>
<sequence length="267" mass="28828">MMRIKQRFDQLRSASRKALVPYITAGDPAGNTVEMMHELVRNGADVIELGFPFSDPVADGPVIAKAHLRALSHGVTLNDVFSMVSLFRENDNETPVVLMGYLNPVEIMGYEVFAEKASKAGVDGVLVVDLPPEFADDFVAQIKPKGIDMINLITPTTSDERIKTICSVASGFIYYVSLKGVTGSAKLDISGVQQRVTHIKQFTDMPVGVGFGIRDGESAAAISQAADAVIVGTALVSELAKFDQEGEACMQRVGSRVSEMRNAMDNR</sequence>
<reference evidence="11 12" key="1">
    <citation type="submission" date="2014-06" db="EMBL/GenBank/DDBJ databases">
        <title>Whole Genome Sequences of Three Symbiotic Endozoicomonas Bacteria.</title>
        <authorList>
            <person name="Neave M.J."/>
            <person name="Apprill A."/>
            <person name="Voolstra C.R."/>
        </authorList>
    </citation>
    <scope>NUCLEOTIDE SEQUENCE [LARGE SCALE GENOMIC DNA]</scope>
    <source>
        <strain evidence="11 12">LMG 24815</strain>
    </source>
</reference>
<keyword evidence="5 9" id="KW-0822">Tryptophan biosynthesis</keyword>
<feature type="active site" description="Proton acceptor" evidence="9">
    <location>
        <position position="48"/>
    </location>
</feature>
<comment type="similarity">
    <text evidence="9 10">Belongs to the TrpA family.</text>
</comment>
<dbReference type="NCBIfam" id="TIGR00262">
    <property type="entry name" value="trpA"/>
    <property type="match status" value="1"/>
</dbReference>
<comment type="pathway">
    <text evidence="2 9">Amino-acid biosynthesis; L-tryptophan biosynthesis; L-tryptophan from chorismate: step 5/5.</text>
</comment>
<protein>
    <recommendedName>
        <fullName evidence="9">Tryptophan synthase alpha chain</fullName>
        <ecNumber evidence="9">4.2.1.20</ecNumber>
    </recommendedName>
</protein>
<dbReference type="PANTHER" id="PTHR43406:SF1">
    <property type="entry name" value="TRYPTOPHAN SYNTHASE ALPHA CHAIN, CHLOROPLASTIC"/>
    <property type="match status" value="1"/>
</dbReference>
<dbReference type="FunFam" id="3.20.20.70:FF:000037">
    <property type="entry name" value="Tryptophan synthase alpha chain"/>
    <property type="match status" value="1"/>
</dbReference>
<evidence type="ECO:0000256" key="1">
    <source>
        <dbReference type="ARBA" id="ARBA00003365"/>
    </source>
</evidence>
<dbReference type="RefSeq" id="WP_034872752.1">
    <property type="nucleotide sequence ID" value="NZ_JOKG01000001.1"/>
</dbReference>
<proteinExistence type="inferred from homology"/>
<dbReference type="CDD" id="cd04724">
    <property type="entry name" value="Tryptophan_synthase_alpha"/>
    <property type="match status" value="1"/>
</dbReference>
<keyword evidence="6 9" id="KW-0057">Aromatic amino acid biosynthesis</keyword>
<keyword evidence="4 9" id="KW-0028">Amino-acid biosynthesis</keyword>
<dbReference type="Proteomes" id="UP000028006">
    <property type="component" value="Unassembled WGS sequence"/>
</dbReference>
<keyword evidence="7 9" id="KW-0456">Lyase</keyword>
<comment type="caution">
    <text evidence="11">The sequence shown here is derived from an EMBL/GenBank/DDBJ whole genome shotgun (WGS) entry which is preliminary data.</text>
</comment>